<protein>
    <submittedName>
        <fullName evidence="1">Type I-A CRISPR-associated protein Cas4/Csa1</fullName>
    </submittedName>
</protein>
<dbReference type="EMBL" id="QNVH01000011">
    <property type="protein sequence ID" value="TDA39534.1"/>
    <property type="molecule type" value="Genomic_DNA"/>
</dbReference>
<dbReference type="AlphaFoldDB" id="A0A523BF60"/>
<dbReference type="Pfam" id="PF06023">
    <property type="entry name" value="Csa1"/>
    <property type="match status" value="1"/>
</dbReference>
<accession>A0A523BF60</accession>
<proteinExistence type="predicted"/>
<reference evidence="1 2" key="1">
    <citation type="journal article" date="2019" name="Nat. Microbiol.">
        <title>Expanding anaerobic alkane metabolism in the domain of Archaea.</title>
        <authorList>
            <person name="Wang Y."/>
            <person name="Wegener G."/>
            <person name="Hou J."/>
            <person name="Wang F."/>
            <person name="Xiao X."/>
        </authorList>
    </citation>
    <scope>NUCLEOTIDE SEQUENCE [LARGE SCALE GENOMIC DNA]</scope>
    <source>
        <strain evidence="1">WYZ-LMO10</strain>
    </source>
</reference>
<sequence length="294" mass="34567">MVYFLNEVDRKVLLNKLLPLAREVGISAELRGWSWSQEPIKPLYDVRMPMYLVSSKYCPTGRDSYLQLVKGVKPKMNYKIGLGKLIHGAISDSFLSFLERKELPFEVWWTKVRREEIPMLDEKMKGLAESIWNYVHISCKVEYENHRMQQPYATDRDIMATAVPFLIEHKVTGELLGLSGLLSPDCYDYLRKIIFDVKVHESSEMEAWHRLYATGYALVLESIYETPIDVGCTVYISWRAKTPHIKRDLFFINEDLRRWWIEERDLKMEIVAQKKDPGTPNICPGECIYWDYCH</sequence>
<gene>
    <name evidence="1" type="primary">cas4a</name>
    <name evidence="1" type="ORF">DSO08_02035</name>
</gene>
<evidence type="ECO:0000313" key="1">
    <source>
        <dbReference type="EMBL" id="TDA39534.1"/>
    </source>
</evidence>
<evidence type="ECO:0000313" key="2">
    <source>
        <dbReference type="Proteomes" id="UP000315399"/>
    </source>
</evidence>
<dbReference type="InterPro" id="IPR009260">
    <property type="entry name" value="CRISPR-ass_Csa1"/>
</dbReference>
<comment type="caution">
    <text evidence="1">The sequence shown here is derived from an EMBL/GenBank/DDBJ whole genome shotgun (WGS) entry which is preliminary data.</text>
</comment>
<organism evidence="1 2">
    <name type="scientific">Thermoproteota archaeon</name>
    <dbReference type="NCBI Taxonomy" id="2056631"/>
    <lineage>
        <taxon>Archaea</taxon>
        <taxon>Thermoproteota</taxon>
    </lineage>
</organism>
<name>A0A523BF60_9CREN</name>
<dbReference type="NCBIfam" id="TIGR01896">
    <property type="entry name" value="cas_AF1879"/>
    <property type="match status" value="1"/>
</dbReference>
<dbReference type="Proteomes" id="UP000315399">
    <property type="component" value="Unassembled WGS sequence"/>
</dbReference>